<organism evidence="1 2">
    <name type="scientific">Megasphaera stantonii</name>
    <dbReference type="NCBI Taxonomy" id="2144175"/>
    <lineage>
        <taxon>Bacteria</taxon>
        <taxon>Bacillati</taxon>
        <taxon>Bacillota</taxon>
        <taxon>Negativicutes</taxon>
        <taxon>Veillonellales</taxon>
        <taxon>Veillonellaceae</taxon>
        <taxon>Megasphaera</taxon>
    </lineage>
</organism>
<proteinExistence type="predicted"/>
<dbReference type="Proteomes" id="UP000254337">
    <property type="component" value="Chromosome"/>
</dbReference>
<gene>
    <name evidence="1" type="ORF">DKB62_07020</name>
</gene>
<dbReference type="EMBL" id="CP029462">
    <property type="protein sequence ID" value="AXL21330.1"/>
    <property type="molecule type" value="Genomic_DNA"/>
</dbReference>
<accession>A0A346AZN7</accession>
<dbReference type="KEGG" id="meg:DKB62_07020"/>
<protein>
    <submittedName>
        <fullName evidence="1">Uncharacterized protein</fullName>
    </submittedName>
</protein>
<keyword evidence="2" id="KW-1185">Reference proteome</keyword>
<dbReference type="AlphaFoldDB" id="A0A346AZN7"/>
<dbReference type="OrthoDB" id="2786627at2"/>
<name>A0A346AZN7_9FIRM</name>
<evidence type="ECO:0000313" key="1">
    <source>
        <dbReference type="EMBL" id="AXL21330.1"/>
    </source>
</evidence>
<reference evidence="1 2" key="1">
    <citation type="submission" date="2018-05" db="EMBL/GenBank/DDBJ databases">
        <title>Complete genome sequence of Megasphaera sp. AJH120T, isolated from the ceca of a chicken.</title>
        <authorList>
            <person name="Maki J."/>
            <person name="Looft T."/>
        </authorList>
    </citation>
    <scope>NUCLEOTIDE SEQUENCE [LARGE SCALE GENOMIC DNA]</scope>
    <source>
        <strain evidence="1 2">AJH120</strain>
    </source>
</reference>
<evidence type="ECO:0000313" key="2">
    <source>
        <dbReference type="Proteomes" id="UP000254337"/>
    </source>
</evidence>
<sequence>MMICGMRTVDLFCCTPENIKALTDIFYMYLFEVFSMERIARLEHWNLTRIDYAINIRCDYPELFFDMIKRIDRHKIVYAGSYASSLEKKRKSSKFILYDKQEEIMDTQPALDTRPDIDAEEWNLYTEESQHIIRMEYQCYADKIQAMKAKCPELRCYEFNFGLFDEYLGNSLLYKEYTETIGTGDFYKYRNDAIRRIAHSPFTEKMKIKLRCTMMLCARARHVREAEKQFTTGTMVRDNGNAIEFQGSKETFRRYIRQLESIGIAPVPIPKEWYSSNPKYGRIPNVIPNPIPEEWKQLSQELRNR</sequence>